<dbReference type="SUPFAM" id="SSF63748">
    <property type="entry name" value="Tudor/PWWP/MBT"/>
    <property type="match status" value="1"/>
</dbReference>
<evidence type="ECO:0000256" key="7">
    <source>
        <dbReference type="ARBA" id="ARBA00023306"/>
    </source>
</evidence>
<dbReference type="PANTHER" id="PTHR12663:SF69">
    <property type="entry name" value="SISTER CHROMATID COHESION PROTEIN PDS5 HOMOLOG E"/>
    <property type="match status" value="1"/>
</dbReference>
<dbReference type="STRING" id="22663.A0A2I0KCP9"/>
<dbReference type="InterPro" id="IPR011989">
    <property type="entry name" value="ARM-like"/>
</dbReference>
<evidence type="ECO:0000256" key="5">
    <source>
        <dbReference type="ARBA" id="ARBA00023204"/>
    </source>
</evidence>
<dbReference type="GO" id="GO:0035825">
    <property type="term" value="P:homologous recombination"/>
    <property type="evidence" value="ECO:0007669"/>
    <property type="project" value="UniProtKB-ARBA"/>
</dbReference>
<evidence type="ECO:0000313" key="8">
    <source>
        <dbReference type="EMBL" id="PKI65980.1"/>
    </source>
</evidence>
<dbReference type="Proteomes" id="UP000233551">
    <property type="component" value="Unassembled WGS sequence"/>
</dbReference>
<keyword evidence="4" id="KW-0498">Mitosis</keyword>
<keyword evidence="5" id="KW-0234">DNA repair</keyword>
<dbReference type="GO" id="GO:0000785">
    <property type="term" value="C:chromatin"/>
    <property type="evidence" value="ECO:0007669"/>
    <property type="project" value="TreeGrafter"/>
</dbReference>
<reference evidence="8 9" key="1">
    <citation type="submission" date="2017-11" db="EMBL/GenBank/DDBJ databases">
        <title>De-novo sequencing of pomegranate (Punica granatum L.) genome.</title>
        <authorList>
            <person name="Akparov Z."/>
            <person name="Amiraslanov A."/>
            <person name="Hajiyeva S."/>
            <person name="Abbasov M."/>
            <person name="Kaur K."/>
            <person name="Hamwieh A."/>
            <person name="Solovyev V."/>
            <person name="Salamov A."/>
            <person name="Braich B."/>
            <person name="Kosarev P."/>
            <person name="Mahmoud A."/>
            <person name="Hajiyev E."/>
            <person name="Babayeva S."/>
            <person name="Izzatullayeva V."/>
            <person name="Mammadov A."/>
            <person name="Mammadov A."/>
            <person name="Sharifova S."/>
            <person name="Ojaghi J."/>
            <person name="Eynullazada K."/>
            <person name="Bayramov B."/>
            <person name="Abdulazimova A."/>
            <person name="Shahmuradov I."/>
        </authorList>
    </citation>
    <scope>NUCLEOTIDE SEQUENCE [LARGE SCALE GENOMIC DNA]</scope>
    <source>
        <strain evidence="9">cv. AG2017</strain>
        <tissue evidence="8">Leaf</tissue>
    </source>
</reference>
<dbReference type="GeneID" id="116210200"/>
<evidence type="ECO:0000256" key="6">
    <source>
        <dbReference type="ARBA" id="ARBA00023242"/>
    </source>
</evidence>
<evidence type="ECO:0000256" key="4">
    <source>
        <dbReference type="ARBA" id="ARBA00022776"/>
    </source>
</evidence>
<dbReference type="AlphaFoldDB" id="A0A2I0KCP9"/>
<accession>A0A2I0KCP9</accession>
<dbReference type="GO" id="GO:0005634">
    <property type="term" value="C:nucleus"/>
    <property type="evidence" value="ECO:0007669"/>
    <property type="project" value="UniProtKB-SubCell"/>
</dbReference>
<dbReference type="SMART" id="SM00333">
    <property type="entry name" value="TUDOR"/>
    <property type="match status" value="1"/>
</dbReference>
<dbReference type="Gene3D" id="2.30.30.140">
    <property type="match status" value="1"/>
</dbReference>
<dbReference type="Gene3D" id="1.25.10.10">
    <property type="entry name" value="Leucine-rich Repeat Variant"/>
    <property type="match status" value="1"/>
</dbReference>
<dbReference type="InterPro" id="IPR016024">
    <property type="entry name" value="ARM-type_fold"/>
</dbReference>
<keyword evidence="9" id="KW-1185">Reference proteome</keyword>
<evidence type="ECO:0000313" key="9">
    <source>
        <dbReference type="Proteomes" id="UP000233551"/>
    </source>
</evidence>
<comment type="subcellular location">
    <subcellularLocation>
        <location evidence="1">Nucleus</location>
    </subcellularLocation>
</comment>
<dbReference type="CDD" id="cd20404">
    <property type="entry name" value="Tudor_Agenet_AtEML-like"/>
    <property type="match status" value="1"/>
</dbReference>
<evidence type="ECO:0000256" key="3">
    <source>
        <dbReference type="ARBA" id="ARBA00022763"/>
    </source>
</evidence>
<evidence type="ECO:0000256" key="2">
    <source>
        <dbReference type="ARBA" id="ARBA00022618"/>
    </source>
</evidence>
<dbReference type="GO" id="GO:0051301">
    <property type="term" value="P:cell division"/>
    <property type="evidence" value="ECO:0007669"/>
    <property type="project" value="UniProtKB-KW"/>
</dbReference>
<evidence type="ECO:0000256" key="1">
    <source>
        <dbReference type="ARBA" id="ARBA00004123"/>
    </source>
</evidence>
<dbReference type="EMBL" id="PGOL01000698">
    <property type="protein sequence ID" value="PKI65980.1"/>
    <property type="molecule type" value="Genomic_DNA"/>
</dbReference>
<dbReference type="InterPro" id="IPR002999">
    <property type="entry name" value="Tudor"/>
</dbReference>
<keyword evidence="3" id="KW-0227">DNA damage</keyword>
<name>A0A2I0KCP9_PUNGR</name>
<keyword evidence="7" id="KW-0131">Cell cycle</keyword>
<dbReference type="OrthoDB" id="200660at2759"/>
<dbReference type="PANTHER" id="PTHR12663">
    <property type="entry name" value="ANDROGEN INDUCED INHIBITOR OF PROLIFERATION AS3 / PDS5-RELATED"/>
    <property type="match status" value="1"/>
</dbReference>
<dbReference type="Pfam" id="PF20168">
    <property type="entry name" value="PDS5"/>
    <property type="match status" value="1"/>
</dbReference>
<organism evidence="8 9">
    <name type="scientific">Punica granatum</name>
    <name type="common">Pomegranate</name>
    <dbReference type="NCBI Taxonomy" id="22663"/>
    <lineage>
        <taxon>Eukaryota</taxon>
        <taxon>Viridiplantae</taxon>
        <taxon>Streptophyta</taxon>
        <taxon>Embryophyta</taxon>
        <taxon>Tracheophyta</taxon>
        <taxon>Spermatophyta</taxon>
        <taxon>Magnoliopsida</taxon>
        <taxon>eudicotyledons</taxon>
        <taxon>Gunneridae</taxon>
        <taxon>Pentapetalae</taxon>
        <taxon>rosids</taxon>
        <taxon>malvids</taxon>
        <taxon>Myrtales</taxon>
        <taxon>Lythraceae</taxon>
        <taxon>Punica</taxon>
    </lineage>
</organism>
<dbReference type="SUPFAM" id="SSF48371">
    <property type="entry name" value="ARM repeat"/>
    <property type="match status" value="1"/>
</dbReference>
<proteinExistence type="predicted"/>
<comment type="caution">
    <text evidence="8">The sequence shown here is derived from an EMBL/GenBank/DDBJ whole genome shotgun (WGS) entry which is preliminary data.</text>
</comment>
<dbReference type="GO" id="GO:0006281">
    <property type="term" value="P:DNA repair"/>
    <property type="evidence" value="ECO:0007669"/>
    <property type="project" value="UniProtKB-KW"/>
</dbReference>
<keyword evidence="6" id="KW-0539">Nucleus</keyword>
<keyword evidence="2" id="KW-0132">Cell division</keyword>
<gene>
    <name evidence="8" type="ORF">CRG98_013646</name>
</gene>
<dbReference type="GO" id="GO:0007064">
    <property type="term" value="P:mitotic sister chromatid cohesion"/>
    <property type="evidence" value="ECO:0007669"/>
    <property type="project" value="InterPro"/>
</dbReference>
<protein>
    <submittedName>
        <fullName evidence="8">Uncharacterized protein</fullName>
    </submittedName>
</protein>
<dbReference type="InterPro" id="IPR039776">
    <property type="entry name" value="Pds5"/>
</dbReference>
<sequence>MASTSNTPLSLTEQLKEAGFSLLHSPSSVEELLPLLDKAEDLLFDVDQAPPASVKDALLPMMKALKSDTMLKHSEAIVRVSVASCIHEIARITAPLEPYDDEIMKEIFKLTVSSFEKLSQPSTRCYEKAASIIYTIARVRSCVVMLDLECDGLVVEMFHRFLKTTGSNHTDDVLWAMERIMTMVLEESENISMDLLEPLLASVRKENENVAPISWKLGENVLSNCAEKLRPILKDAVQSASIVLDQYAPVIATICGSSSDNTEHLLANGSQEQGRGEALAVTSTEVGAKSGLDGAPVPGTKSMSAEEDSSSKMKSFNLLDADGPIELASLSEVPRKRDRRPNSLMNPEEGYEHFWGLQDGKCHHITPHESPKPPTSEEGRKRRFSRKKGNAVGSSVALPETASDEEGELLVSAEQRRPSEPLYREVPSSSNGRGSKKKKSGATSDKEKPAFSGKKKVDLSACTSSTKDGCSSEKATGRGLKRKRAPRKEEKFHQQDVGEEVVGQKIKVWWPQDRVFYDGVVRSYDRKRKRHQVVYTDGVEERLNLKKQWWKLIENDDLPDEDSANPEHNKQPELLHTWKKRRRLKLTEDSSPYRLVKRAEASSSLMKTEPSAGLNEDEAVLVDDNLCDMR</sequence>